<feature type="transmembrane region" description="Helical" evidence="6">
    <location>
        <begin position="368"/>
        <end position="386"/>
    </location>
</feature>
<dbReference type="CDD" id="cd06173">
    <property type="entry name" value="MFS_MefA_like"/>
    <property type="match status" value="1"/>
</dbReference>
<comment type="subcellular location">
    <subcellularLocation>
        <location evidence="1">Cell membrane</location>
        <topology evidence="1">Multi-pass membrane protein</topology>
    </subcellularLocation>
</comment>
<feature type="transmembrane region" description="Helical" evidence="6">
    <location>
        <begin position="88"/>
        <end position="118"/>
    </location>
</feature>
<gene>
    <name evidence="8" type="ORF">FHX81_0151</name>
</gene>
<dbReference type="Gene3D" id="1.20.1250.20">
    <property type="entry name" value="MFS general substrate transporter like domains"/>
    <property type="match status" value="1"/>
</dbReference>
<dbReference type="InterPro" id="IPR036259">
    <property type="entry name" value="MFS_trans_sf"/>
</dbReference>
<comment type="caution">
    <text evidence="8">The sequence shown here is derived from an EMBL/GenBank/DDBJ whole genome shotgun (WGS) entry which is preliminary data.</text>
</comment>
<feature type="transmembrane region" description="Helical" evidence="6">
    <location>
        <begin position="249"/>
        <end position="269"/>
    </location>
</feature>
<keyword evidence="4 6" id="KW-1133">Transmembrane helix</keyword>
<evidence type="ECO:0000313" key="9">
    <source>
        <dbReference type="Proteomes" id="UP000316628"/>
    </source>
</evidence>
<protein>
    <submittedName>
        <fullName evidence="8">Putative MFS family arabinose efflux permease</fullName>
    </submittedName>
</protein>
<feature type="transmembrane region" description="Helical" evidence="6">
    <location>
        <begin position="167"/>
        <end position="186"/>
    </location>
</feature>
<keyword evidence="9" id="KW-1185">Reference proteome</keyword>
<proteinExistence type="predicted"/>
<feature type="transmembrane region" description="Helical" evidence="6">
    <location>
        <begin position="43"/>
        <end position="67"/>
    </location>
</feature>
<evidence type="ECO:0000256" key="3">
    <source>
        <dbReference type="ARBA" id="ARBA00022692"/>
    </source>
</evidence>
<evidence type="ECO:0000256" key="2">
    <source>
        <dbReference type="ARBA" id="ARBA00022475"/>
    </source>
</evidence>
<evidence type="ECO:0000256" key="4">
    <source>
        <dbReference type="ARBA" id="ARBA00022989"/>
    </source>
</evidence>
<name>A0A543J4Z2_9PSEU</name>
<dbReference type="RefSeq" id="WP_170231873.1">
    <property type="nucleotide sequence ID" value="NZ_VFPP01000001.1"/>
</dbReference>
<accession>A0A543J4Z2</accession>
<reference evidence="8 9" key="1">
    <citation type="submission" date="2019-06" db="EMBL/GenBank/DDBJ databases">
        <title>Sequencing the genomes of 1000 actinobacteria strains.</title>
        <authorList>
            <person name="Klenk H.-P."/>
        </authorList>
    </citation>
    <scope>NUCLEOTIDE SEQUENCE [LARGE SCALE GENOMIC DNA]</scope>
    <source>
        <strain evidence="8 9">DSM 45456</strain>
    </source>
</reference>
<feature type="domain" description="Major facilitator superfamily (MFS) profile" evidence="7">
    <location>
        <begin position="9"/>
        <end position="394"/>
    </location>
</feature>
<dbReference type="PANTHER" id="PTHR23513:SF6">
    <property type="entry name" value="MAJOR FACILITATOR SUPERFAMILY ASSOCIATED DOMAIN-CONTAINING PROTEIN"/>
    <property type="match status" value="1"/>
</dbReference>
<dbReference type="EMBL" id="VFPP01000001">
    <property type="protein sequence ID" value="TQM77904.1"/>
    <property type="molecule type" value="Genomic_DNA"/>
</dbReference>
<dbReference type="GO" id="GO:0022857">
    <property type="term" value="F:transmembrane transporter activity"/>
    <property type="evidence" value="ECO:0007669"/>
    <property type="project" value="InterPro"/>
</dbReference>
<keyword evidence="2" id="KW-1003">Cell membrane</keyword>
<dbReference type="GO" id="GO:0005886">
    <property type="term" value="C:plasma membrane"/>
    <property type="evidence" value="ECO:0007669"/>
    <property type="project" value="UniProtKB-SubCell"/>
</dbReference>
<dbReference type="PROSITE" id="PS50850">
    <property type="entry name" value="MFS"/>
    <property type="match status" value="1"/>
</dbReference>
<evidence type="ECO:0000313" key="8">
    <source>
        <dbReference type="EMBL" id="TQM77904.1"/>
    </source>
</evidence>
<dbReference type="InterPro" id="IPR011701">
    <property type="entry name" value="MFS"/>
</dbReference>
<dbReference type="SUPFAM" id="SSF103473">
    <property type="entry name" value="MFS general substrate transporter"/>
    <property type="match status" value="1"/>
</dbReference>
<feature type="transmembrane region" description="Helical" evidence="6">
    <location>
        <begin position="302"/>
        <end position="324"/>
    </location>
</feature>
<dbReference type="InterPro" id="IPR020846">
    <property type="entry name" value="MFS_dom"/>
</dbReference>
<dbReference type="Pfam" id="PF07690">
    <property type="entry name" value="MFS_1"/>
    <property type="match status" value="1"/>
</dbReference>
<evidence type="ECO:0000259" key="7">
    <source>
        <dbReference type="PROSITE" id="PS50850"/>
    </source>
</evidence>
<dbReference type="PANTHER" id="PTHR23513">
    <property type="entry name" value="INTEGRAL MEMBRANE EFFLUX PROTEIN-RELATED"/>
    <property type="match status" value="1"/>
</dbReference>
<keyword evidence="3 6" id="KW-0812">Transmembrane</keyword>
<evidence type="ECO:0000256" key="1">
    <source>
        <dbReference type="ARBA" id="ARBA00004651"/>
    </source>
</evidence>
<evidence type="ECO:0000256" key="5">
    <source>
        <dbReference type="ARBA" id="ARBA00023136"/>
    </source>
</evidence>
<feature type="transmembrane region" description="Helical" evidence="6">
    <location>
        <begin position="336"/>
        <end position="362"/>
    </location>
</feature>
<dbReference type="AlphaFoldDB" id="A0A543J4Z2"/>
<organism evidence="8 9">
    <name type="scientific">Saccharothrix saharensis</name>
    <dbReference type="NCBI Taxonomy" id="571190"/>
    <lineage>
        <taxon>Bacteria</taxon>
        <taxon>Bacillati</taxon>
        <taxon>Actinomycetota</taxon>
        <taxon>Actinomycetes</taxon>
        <taxon>Pseudonocardiales</taxon>
        <taxon>Pseudonocardiaceae</taxon>
        <taxon>Saccharothrix</taxon>
    </lineage>
</organism>
<evidence type="ECO:0000256" key="6">
    <source>
        <dbReference type="SAM" id="Phobius"/>
    </source>
</evidence>
<keyword evidence="5 6" id="KW-0472">Membrane</keyword>
<feature type="transmembrane region" description="Helical" evidence="6">
    <location>
        <begin position="276"/>
        <end position="296"/>
    </location>
</feature>
<feature type="transmembrane region" description="Helical" evidence="6">
    <location>
        <begin position="220"/>
        <end position="243"/>
    </location>
</feature>
<sequence>MRSVWRVRDYRLVWAAQTLSSFGNGVSQLAYPLLMLALTGSATAAGALAAVRAVPYLVLGLPAGALVDRWDRRRTMVLCDLGRAVNMATVPVALVFSALTPAHLFVTGFLGGVLYVFFSAAENAVLPNVVGKDRLTDAVSGVETAQAATGVLAGPVGGALLQVGRGVPFLVDAVSFLASALCLALVRADFRAGPVRARGGLRTEVVEGVRWLWGHRPLRLIALTAAGLQVAISGVALVAIVAARDASPAAIGGLFAALGIGGVVGAVVAPKLEARLGLTGLLLSVLWLQGVLWVVLAFSGGLIAVGVVLALFTVSMPCFGVAALSYQLEVTPDHLLGRVGTAFSLLIWAATPVGAAAAGVLLDVATPGTTSLLFAGWVVVLGAVATPTLRRAVRVRPGGRPCPER</sequence>
<feature type="transmembrane region" description="Helical" evidence="6">
    <location>
        <begin position="12"/>
        <end position="31"/>
    </location>
</feature>
<dbReference type="Proteomes" id="UP000316628">
    <property type="component" value="Unassembled WGS sequence"/>
</dbReference>